<sequence>MAQEKDRDLASLAEKWSIADPVFTNVGMDFTFDYSVSNFVDAGQAYYEVYDSSGCSGEGGNVVATGIITSDLIDVAAGSETNPASFDIDAKTVRVPIGIDDNSIAGNAAIYTETDIDGIIGATIVYCVRLGLKTLGDSPLEVNFLESVVTLTVDLSSGFTIDDINVQPKYLPANIATQTYTVEGYMCVPGSDAAVADATAALSQGSFITVCIKPDAAGIADGIKMRSVDSFEWTRELITQAAVESGIAADNLLTIYDPTVCAAGDYCQLSSILFAAFYATAGQVRGYGVASVQFGARRLAAGGLRSLQQAEEEAAVTSEFDLSVEIKAEDDGPGAYQTASGASMGTMLSAILGAVSVVALL</sequence>
<dbReference type="AlphaFoldDB" id="A0A1E7F7Q6"/>
<evidence type="ECO:0000313" key="1">
    <source>
        <dbReference type="EMBL" id="OEU14186.1"/>
    </source>
</evidence>
<name>A0A1E7F7Q6_9STRA</name>
<reference evidence="1 2" key="1">
    <citation type="submission" date="2016-09" db="EMBL/GenBank/DDBJ databases">
        <title>Extensive genetic diversity and differential bi-allelic expression allows diatom success in the polar Southern Ocean.</title>
        <authorList>
            <consortium name="DOE Joint Genome Institute"/>
            <person name="Mock T."/>
            <person name="Otillar R.P."/>
            <person name="Strauss J."/>
            <person name="Dupont C."/>
            <person name="Frickenhaus S."/>
            <person name="Maumus F."/>
            <person name="Mcmullan M."/>
            <person name="Sanges R."/>
            <person name="Schmutz J."/>
            <person name="Toseland A."/>
            <person name="Valas R."/>
            <person name="Veluchamy A."/>
            <person name="Ward B.J."/>
            <person name="Allen A."/>
            <person name="Barry K."/>
            <person name="Falciatore A."/>
            <person name="Ferrante M."/>
            <person name="Fortunato A.E."/>
            <person name="Gloeckner G."/>
            <person name="Gruber A."/>
            <person name="Hipkin R."/>
            <person name="Janech M."/>
            <person name="Kroth P."/>
            <person name="Leese F."/>
            <person name="Lindquist E."/>
            <person name="Lyon B.R."/>
            <person name="Martin J."/>
            <person name="Mayer C."/>
            <person name="Parker M."/>
            <person name="Quesneville H."/>
            <person name="Raymond J."/>
            <person name="Uhlig C."/>
            <person name="Valentin K.U."/>
            <person name="Worden A.Z."/>
            <person name="Armbrust E.V."/>
            <person name="Bowler C."/>
            <person name="Green B."/>
            <person name="Moulton V."/>
            <person name="Van Oosterhout C."/>
            <person name="Grigoriev I."/>
        </authorList>
    </citation>
    <scope>NUCLEOTIDE SEQUENCE [LARGE SCALE GENOMIC DNA]</scope>
    <source>
        <strain evidence="1 2">CCMP1102</strain>
    </source>
</reference>
<accession>A0A1E7F7Q6</accession>
<organism evidence="1 2">
    <name type="scientific">Fragilariopsis cylindrus CCMP1102</name>
    <dbReference type="NCBI Taxonomy" id="635003"/>
    <lineage>
        <taxon>Eukaryota</taxon>
        <taxon>Sar</taxon>
        <taxon>Stramenopiles</taxon>
        <taxon>Ochrophyta</taxon>
        <taxon>Bacillariophyta</taxon>
        <taxon>Bacillariophyceae</taxon>
        <taxon>Bacillariophycidae</taxon>
        <taxon>Bacillariales</taxon>
        <taxon>Bacillariaceae</taxon>
        <taxon>Fragilariopsis</taxon>
    </lineage>
</organism>
<evidence type="ECO:0000313" key="2">
    <source>
        <dbReference type="Proteomes" id="UP000095751"/>
    </source>
</evidence>
<dbReference type="Proteomes" id="UP000095751">
    <property type="component" value="Unassembled WGS sequence"/>
</dbReference>
<dbReference type="EMBL" id="KV784360">
    <property type="protein sequence ID" value="OEU14186.1"/>
    <property type="molecule type" value="Genomic_DNA"/>
</dbReference>
<proteinExistence type="predicted"/>
<protein>
    <submittedName>
        <fullName evidence="1">Uncharacterized protein</fullName>
    </submittedName>
</protein>
<dbReference type="KEGG" id="fcy:FRACYDRAFT_240719"/>
<keyword evidence="2" id="KW-1185">Reference proteome</keyword>
<dbReference type="OrthoDB" id="10530761at2759"/>
<dbReference type="InParanoid" id="A0A1E7F7Q6"/>
<gene>
    <name evidence="1" type="ORF">FRACYDRAFT_240719</name>
</gene>